<dbReference type="GO" id="GO:0032366">
    <property type="term" value="P:intracellular sterol transport"/>
    <property type="evidence" value="ECO:0007669"/>
    <property type="project" value="TreeGrafter"/>
</dbReference>
<name>A0A915KDX5_ROMCU</name>
<dbReference type="GO" id="GO:0140268">
    <property type="term" value="C:endoplasmic reticulum-plasma membrane contact site"/>
    <property type="evidence" value="ECO:0007669"/>
    <property type="project" value="TreeGrafter"/>
</dbReference>
<accession>A0A915KDX5</accession>
<evidence type="ECO:0000313" key="3">
    <source>
        <dbReference type="Proteomes" id="UP000887565"/>
    </source>
</evidence>
<evidence type="ECO:0000313" key="4">
    <source>
        <dbReference type="WBParaSite" id="nRc.2.0.1.t36139-RA"/>
    </source>
</evidence>
<dbReference type="Proteomes" id="UP000887565">
    <property type="component" value="Unplaced"/>
</dbReference>
<dbReference type="SMART" id="SM00568">
    <property type="entry name" value="GRAM"/>
    <property type="match status" value="1"/>
</dbReference>
<dbReference type="AlphaFoldDB" id="A0A915KDX5"/>
<proteinExistence type="predicted"/>
<feature type="domain" description="GRAM" evidence="2">
    <location>
        <begin position="20"/>
        <end position="91"/>
    </location>
</feature>
<dbReference type="WBParaSite" id="nRc.2.0.1.t36139-RA">
    <property type="protein sequence ID" value="nRc.2.0.1.t36139-RA"/>
    <property type="gene ID" value="nRc.2.0.1.g36139"/>
</dbReference>
<evidence type="ECO:0000256" key="1">
    <source>
        <dbReference type="SAM" id="MobiDB-lite"/>
    </source>
</evidence>
<organism evidence="3 4">
    <name type="scientific">Romanomermis culicivorax</name>
    <name type="common">Nematode worm</name>
    <dbReference type="NCBI Taxonomy" id="13658"/>
    <lineage>
        <taxon>Eukaryota</taxon>
        <taxon>Metazoa</taxon>
        <taxon>Ecdysozoa</taxon>
        <taxon>Nematoda</taxon>
        <taxon>Enoplea</taxon>
        <taxon>Dorylaimia</taxon>
        <taxon>Mermithida</taxon>
        <taxon>Mermithoidea</taxon>
        <taxon>Mermithidae</taxon>
        <taxon>Romanomermis</taxon>
    </lineage>
</organism>
<feature type="compositionally biased region" description="Low complexity" evidence="1">
    <location>
        <begin position="248"/>
        <end position="262"/>
    </location>
</feature>
<dbReference type="PANTHER" id="PTHR23319">
    <property type="entry name" value="GRAM DOMAIN CONTAINING 1B, ISOFORM E"/>
    <property type="match status" value="1"/>
</dbReference>
<dbReference type="GO" id="GO:0005789">
    <property type="term" value="C:endoplasmic reticulum membrane"/>
    <property type="evidence" value="ECO:0007669"/>
    <property type="project" value="TreeGrafter"/>
</dbReference>
<dbReference type="CDD" id="cd13220">
    <property type="entry name" value="PH-GRAM_GRAMDC"/>
    <property type="match status" value="1"/>
</dbReference>
<dbReference type="PANTHER" id="PTHR23319:SF4">
    <property type="entry name" value="GRAM DOMAIN CONTAINING 1B, ISOFORM E"/>
    <property type="match status" value="1"/>
</dbReference>
<feature type="region of interest" description="Disordered" evidence="1">
    <location>
        <begin position="242"/>
        <end position="262"/>
    </location>
</feature>
<dbReference type="GO" id="GO:0120015">
    <property type="term" value="F:sterol transfer activity"/>
    <property type="evidence" value="ECO:0007669"/>
    <property type="project" value="TreeGrafter"/>
</dbReference>
<dbReference type="InterPro" id="IPR011993">
    <property type="entry name" value="PH-like_dom_sf"/>
</dbReference>
<evidence type="ECO:0000259" key="2">
    <source>
        <dbReference type="SMART" id="SM00568"/>
    </source>
</evidence>
<keyword evidence="3" id="KW-1185">Reference proteome</keyword>
<dbReference type="InterPro" id="IPR051482">
    <property type="entry name" value="Cholesterol_transport"/>
</dbReference>
<dbReference type="GO" id="GO:0032934">
    <property type="term" value="F:sterol binding"/>
    <property type="evidence" value="ECO:0007669"/>
    <property type="project" value="TreeGrafter"/>
</dbReference>
<dbReference type="Pfam" id="PF02893">
    <property type="entry name" value="GRAM"/>
    <property type="match status" value="1"/>
</dbReference>
<protein>
    <submittedName>
        <fullName evidence="4">GRAM domain-containing protein</fullName>
    </submittedName>
</protein>
<dbReference type="Gene3D" id="2.30.29.30">
    <property type="entry name" value="Pleckstrin-homology domain (PH domain)/Phosphotyrosine-binding domain (PTB)"/>
    <property type="match status" value="1"/>
</dbReference>
<reference evidence="4" key="1">
    <citation type="submission" date="2022-11" db="UniProtKB">
        <authorList>
            <consortium name="WormBaseParasite"/>
        </authorList>
    </citation>
    <scope>IDENTIFICATION</scope>
</reference>
<sequence>MPPHAHFYSSWRPTISKEGKNSSEYLDLMTTKDSSLSAHGKDYSCAYQREILAHGRMYISEHWLCFHANILSWETTISINFKDITSIKKKKTVKFIPNAIQICIANGQKLFFTSFVARTKTFNILNKVWKINASDKEMDFDYIWHWVHDARPKSVCSSKELDDQAKSTPSGYNRYRVFSEPASNHEMNDIDEEAEGETDQNLQTKNQTNYVGLEKLSIKRHLSDKLDQNTDSKLQFVLSSDSSSIDRGLGSSANTGSSSDSNLSDNVFETNCTCKSHFGAELLNVVLPVPMEELYAMIFEQCDASHKFHEFQKCSKPGEPFSDQIMRAKSFCTLNKDTKKIFVRSQECLFRTEIFKISQTFSTEYTCRMFYPNLASVLS</sequence>
<dbReference type="InterPro" id="IPR004182">
    <property type="entry name" value="GRAM"/>
</dbReference>
<dbReference type="GO" id="GO:0005886">
    <property type="term" value="C:plasma membrane"/>
    <property type="evidence" value="ECO:0007669"/>
    <property type="project" value="TreeGrafter"/>
</dbReference>